<comment type="caution">
    <text evidence="1">The sequence shown here is derived from an EMBL/GenBank/DDBJ whole genome shotgun (WGS) entry which is preliminary data.</text>
</comment>
<accession>X0S7F7</accession>
<organism evidence="1">
    <name type="scientific">marine sediment metagenome</name>
    <dbReference type="NCBI Taxonomy" id="412755"/>
    <lineage>
        <taxon>unclassified sequences</taxon>
        <taxon>metagenomes</taxon>
        <taxon>ecological metagenomes</taxon>
    </lineage>
</organism>
<evidence type="ECO:0000313" key="1">
    <source>
        <dbReference type="EMBL" id="GAF71141.1"/>
    </source>
</evidence>
<proteinExistence type="predicted"/>
<protein>
    <submittedName>
        <fullName evidence="1">Uncharacterized protein</fullName>
    </submittedName>
</protein>
<reference evidence="1" key="1">
    <citation type="journal article" date="2014" name="Front. Microbiol.">
        <title>High frequency of phylogenetically diverse reductive dehalogenase-homologous genes in deep subseafloor sedimentary metagenomes.</title>
        <authorList>
            <person name="Kawai M."/>
            <person name="Futagami T."/>
            <person name="Toyoda A."/>
            <person name="Takaki Y."/>
            <person name="Nishi S."/>
            <person name="Hori S."/>
            <person name="Arai W."/>
            <person name="Tsubouchi T."/>
            <person name="Morono Y."/>
            <person name="Uchiyama I."/>
            <person name="Ito T."/>
            <person name="Fujiyama A."/>
            <person name="Inagaki F."/>
            <person name="Takami H."/>
        </authorList>
    </citation>
    <scope>NUCLEOTIDE SEQUENCE</scope>
    <source>
        <strain evidence="1">Expedition CK06-06</strain>
    </source>
</reference>
<dbReference type="EMBL" id="BARS01007915">
    <property type="protein sequence ID" value="GAF71141.1"/>
    <property type="molecule type" value="Genomic_DNA"/>
</dbReference>
<sequence length="81" mass="9463">MFRSILLSARWAKEYRRLCCEQAKNATGEAAELLAENLEQRDVIELQADTIAILQRRLKAAGIRRPYSVTERLHILWCVEY</sequence>
<dbReference type="AlphaFoldDB" id="X0S7F7"/>
<gene>
    <name evidence="1" type="ORF">S01H1_15162</name>
</gene>
<name>X0S7F7_9ZZZZ</name>